<comment type="caution">
    <text evidence="2">The sequence shown here is derived from an EMBL/GenBank/DDBJ whole genome shotgun (WGS) entry which is preliminary data.</text>
</comment>
<sequence length="682" mass="74129">MPTASDPPAASTTAVPRLSGEANFPVEDDDTGPGSGAATPTGKPIGESPESSTPELSESEQAKVLDLSDFSPADLERLDSDVIRAIAIFFSNDFDGALAVMKSKSESDALFALGEGTFSMLKAMTTFDMEDIATATALLQRAEALAAAQLKLAAPKSSANRFSKWIKGGASFIAQSTGLSSAPRLTPAQIRSTIVRAEASLISSFLYLFQESLMAFVKAGLGLRKSQGNYATAWQNYQAWAKEFEAAGGDQSKEFSDKMDLNTREGVQFGIGALNVVLSILPSKVARLISLFGYKGDKSLGFELLEKACATSGVRAPIAQLFMGGYNAVLSSFAPTVLGPTMLPLASRHLVHSLSIYPTSPFHLLLTARVARSARNLDLSNTLLERAIQHTPATWPEIAMLCKYERSMNAMGQLDWAKAAEMCAELRKRTYWSPAFFAYSEAVALAMVPPTDKARDKVVKLAAEAKGLVTRKYGGKVISVEQWVIKKADWVEESKGDGVCETLPGFELLFIWNMFATMAPAHLDQVAAQVSDALDAFASESNANVLAILYVVLAAVEKERHNWEAANRAMEWIREHEEEIDVETWVAPMAAYLQGVVGLSEVLERARAGSGEPVDLKAAVKEALVWMGKAAKYSDFVFEFRLAFRIHLVTIQLEEWLRADSLTIDMFHLPTSSELFPPEFSP</sequence>
<dbReference type="EMBL" id="MCFL01000036">
    <property type="protein sequence ID" value="ORZ33331.1"/>
    <property type="molecule type" value="Genomic_DNA"/>
</dbReference>
<dbReference type="Proteomes" id="UP000193411">
    <property type="component" value="Unassembled WGS sequence"/>
</dbReference>
<name>A0A1Y2HHH0_9FUNG</name>
<dbReference type="PANTHER" id="PTHR31859:SF1">
    <property type="entry name" value="TETRATRICOPEPTIDE REPEAT PROTEIN 39C"/>
    <property type="match status" value="1"/>
</dbReference>
<protein>
    <submittedName>
        <fullName evidence="2">Uncharacterized protein</fullName>
    </submittedName>
</protein>
<evidence type="ECO:0000256" key="1">
    <source>
        <dbReference type="SAM" id="MobiDB-lite"/>
    </source>
</evidence>
<dbReference type="InterPro" id="IPR019412">
    <property type="entry name" value="IML2/TPR_39"/>
</dbReference>
<dbReference type="PANTHER" id="PTHR31859">
    <property type="entry name" value="TETRATRICOPEPTIDE REPEAT PROTEIN 39 FAMILY MEMBER"/>
    <property type="match status" value="1"/>
</dbReference>
<proteinExistence type="predicted"/>
<dbReference type="OrthoDB" id="43460at2759"/>
<feature type="compositionally biased region" description="Low complexity" evidence="1">
    <location>
        <begin position="1"/>
        <end position="16"/>
    </location>
</feature>
<evidence type="ECO:0000313" key="2">
    <source>
        <dbReference type="EMBL" id="ORZ33331.1"/>
    </source>
</evidence>
<organism evidence="2 3">
    <name type="scientific">Catenaria anguillulae PL171</name>
    <dbReference type="NCBI Taxonomy" id="765915"/>
    <lineage>
        <taxon>Eukaryota</taxon>
        <taxon>Fungi</taxon>
        <taxon>Fungi incertae sedis</taxon>
        <taxon>Blastocladiomycota</taxon>
        <taxon>Blastocladiomycetes</taxon>
        <taxon>Blastocladiales</taxon>
        <taxon>Catenariaceae</taxon>
        <taxon>Catenaria</taxon>
    </lineage>
</organism>
<dbReference type="AlphaFoldDB" id="A0A1Y2HHH0"/>
<reference evidence="2 3" key="1">
    <citation type="submission" date="2016-07" db="EMBL/GenBank/DDBJ databases">
        <title>Pervasive Adenine N6-methylation of Active Genes in Fungi.</title>
        <authorList>
            <consortium name="DOE Joint Genome Institute"/>
            <person name="Mondo S.J."/>
            <person name="Dannebaum R.O."/>
            <person name="Kuo R.C."/>
            <person name="Labutti K."/>
            <person name="Haridas S."/>
            <person name="Kuo A."/>
            <person name="Salamov A."/>
            <person name="Ahrendt S.R."/>
            <person name="Lipzen A."/>
            <person name="Sullivan W."/>
            <person name="Andreopoulos W.B."/>
            <person name="Clum A."/>
            <person name="Lindquist E."/>
            <person name="Daum C."/>
            <person name="Ramamoorthy G.K."/>
            <person name="Gryganskyi A."/>
            <person name="Culley D."/>
            <person name="Magnuson J.K."/>
            <person name="James T.Y."/>
            <person name="O'Malley M.A."/>
            <person name="Stajich J.E."/>
            <person name="Spatafora J.W."/>
            <person name="Visel A."/>
            <person name="Grigoriev I.V."/>
        </authorList>
    </citation>
    <scope>NUCLEOTIDE SEQUENCE [LARGE SCALE GENOMIC DNA]</scope>
    <source>
        <strain evidence="2 3">PL171</strain>
    </source>
</reference>
<gene>
    <name evidence="2" type="ORF">BCR44DRAFT_144802</name>
</gene>
<feature type="compositionally biased region" description="Low complexity" evidence="1">
    <location>
        <begin position="36"/>
        <end position="56"/>
    </location>
</feature>
<keyword evidence="3" id="KW-1185">Reference proteome</keyword>
<evidence type="ECO:0000313" key="3">
    <source>
        <dbReference type="Proteomes" id="UP000193411"/>
    </source>
</evidence>
<dbReference type="Pfam" id="PF10300">
    <property type="entry name" value="Iml2-TPR_39"/>
    <property type="match status" value="1"/>
</dbReference>
<feature type="region of interest" description="Disordered" evidence="1">
    <location>
        <begin position="1"/>
        <end position="63"/>
    </location>
</feature>
<accession>A0A1Y2HHH0</accession>